<reference evidence="1" key="1">
    <citation type="submission" date="2019-08" db="EMBL/GenBank/DDBJ databases">
        <title>The genome of the North American firefly Photinus pyralis.</title>
        <authorList>
            <consortium name="Photinus pyralis genome working group"/>
            <person name="Fallon T.R."/>
            <person name="Sander Lower S.E."/>
            <person name="Weng J.-K."/>
        </authorList>
    </citation>
    <scope>NUCLEOTIDE SEQUENCE</scope>
    <source>
        <strain evidence="1">TRF0915ILg1</strain>
        <tissue evidence="1">Whole body</tissue>
    </source>
</reference>
<keyword evidence="2" id="KW-1185">Reference proteome</keyword>
<dbReference type="Proteomes" id="UP000801492">
    <property type="component" value="Unassembled WGS sequence"/>
</dbReference>
<comment type="caution">
    <text evidence="1">The sequence shown here is derived from an EMBL/GenBank/DDBJ whole genome shotgun (WGS) entry which is preliminary data.</text>
</comment>
<accession>A0A8K0CMM4</accession>
<name>A0A8K0CMM4_IGNLU</name>
<organism evidence="1 2">
    <name type="scientific">Ignelater luminosus</name>
    <name type="common">Cucubano</name>
    <name type="synonym">Pyrophorus luminosus</name>
    <dbReference type="NCBI Taxonomy" id="2038154"/>
    <lineage>
        <taxon>Eukaryota</taxon>
        <taxon>Metazoa</taxon>
        <taxon>Ecdysozoa</taxon>
        <taxon>Arthropoda</taxon>
        <taxon>Hexapoda</taxon>
        <taxon>Insecta</taxon>
        <taxon>Pterygota</taxon>
        <taxon>Neoptera</taxon>
        <taxon>Endopterygota</taxon>
        <taxon>Coleoptera</taxon>
        <taxon>Polyphaga</taxon>
        <taxon>Elateriformia</taxon>
        <taxon>Elateroidea</taxon>
        <taxon>Elateridae</taxon>
        <taxon>Agrypninae</taxon>
        <taxon>Pyrophorini</taxon>
        <taxon>Ignelater</taxon>
    </lineage>
</organism>
<gene>
    <name evidence="1" type="ORF">ILUMI_18172</name>
</gene>
<proteinExistence type="predicted"/>
<dbReference type="OrthoDB" id="6767962at2759"/>
<dbReference type="EMBL" id="VTPC01080597">
    <property type="protein sequence ID" value="KAF2888002.1"/>
    <property type="molecule type" value="Genomic_DNA"/>
</dbReference>
<dbReference type="AlphaFoldDB" id="A0A8K0CMM4"/>
<evidence type="ECO:0008006" key="3">
    <source>
        <dbReference type="Google" id="ProtNLM"/>
    </source>
</evidence>
<protein>
    <recommendedName>
        <fullName evidence="3">Reverse transcriptase Ty1/copia-type domain-containing protein</fullName>
    </recommendedName>
</protein>
<sequence>MGNDIKVLDEFVAVLNRMFECTVWEPNQYVGLEIIRDRPNRTIFIYQQSYVSRILKLFNMEDFKSAKVPAELNSFIQKQENNQAGEVPCHEAVGMLMFLAIVSRPDVEFTAAQVSRFLDSPSKEHGTAVQIWSYRLILMLHMLIPKNPSASILLSWLAEQYDGARGSKNASQDLQLKLSM</sequence>
<evidence type="ECO:0000313" key="2">
    <source>
        <dbReference type="Proteomes" id="UP000801492"/>
    </source>
</evidence>
<evidence type="ECO:0000313" key="1">
    <source>
        <dbReference type="EMBL" id="KAF2888002.1"/>
    </source>
</evidence>